<gene>
    <name evidence="1" type="ORF">ECRASSUSDP1_LOCUS1778</name>
</gene>
<dbReference type="AlphaFoldDB" id="A0AAD1U5B5"/>
<keyword evidence="2" id="KW-1185">Reference proteome</keyword>
<dbReference type="EMBL" id="CAMPGE010001672">
    <property type="protein sequence ID" value="CAI2360474.1"/>
    <property type="molecule type" value="Genomic_DNA"/>
</dbReference>
<accession>A0AAD1U5B5</accession>
<organism evidence="1 2">
    <name type="scientific">Euplotes crassus</name>
    <dbReference type="NCBI Taxonomy" id="5936"/>
    <lineage>
        <taxon>Eukaryota</taxon>
        <taxon>Sar</taxon>
        <taxon>Alveolata</taxon>
        <taxon>Ciliophora</taxon>
        <taxon>Intramacronucleata</taxon>
        <taxon>Spirotrichea</taxon>
        <taxon>Hypotrichia</taxon>
        <taxon>Euplotida</taxon>
        <taxon>Euplotidae</taxon>
        <taxon>Moneuplotes</taxon>
    </lineage>
</organism>
<sequence>MKFIPKRKIKSKISGGILCTLGNNLAILQYLGNMKQVKTILKKFSSSSRKLLLNNGENWDLFLKRDHRCINLQYSDLEELQKSMDYEEFTFNINSKIPQNSSLFLKGLQSLYSTGKLRVKSICVNSNTQECSIAKFIRHKEFFESLVAIFGQKIRFKKIESVLDHDFEIYQVPEILKLSKKFSINGNTVTYVGQNAIDTFPLQNLHKYQNISDTSSKVIQYVLTPITNLSVHTYLFMPDQTLSSKSYFHTYIQTLTLNFTSPLFCFKTLFSSLKLFKSLHTLILINWSSSLTTPYLCTKEMTSVRPKLKCVVKLVWARRVKGSDGELRSEVKCSECIYANKEETGKVTFGTVLNVEFNGINQKWLCNYNDEKYLMIVDPDFANFEVNSSSLKCEKYSTVLEALKDQIEENSSVFFIPFAKITSINIHETSESIYSTDISPISTCENPNAALKLCTWVKVLTLTPSTCQISLFFTSRSNELIQSSLSDPSHHFSSLVSHCKHLLPSRTKVHHSFILSSSAHLSLIIEQIWSTAKFVKTVVRVKVGCAVKEVEEVMKEVCGLCREGEGSWKES</sequence>
<comment type="caution">
    <text evidence="1">The sequence shown here is derived from an EMBL/GenBank/DDBJ whole genome shotgun (WGS) entry which is preliminary data.</text>
</comment>
<dbReference type="Proteomes" id="UP001295684">
    <property type="component" value="Unassembled WGS sequence"/>
</dbReference>
<name>A0AAD1U5B5_EUPCR</name>
<protein>
    <submittedName>
        <fullName evidence="1">Uncharacterized protein</fullName>
    </submittedName>
</protein>
<evidence type="ECO:0000313" key="1">
    <source>
        <dbReference type="EMBL" id="CAI2360474.1"/>
    </source>
</evidence>
<evidence type="ECO:0000313" key="2">
    <source>
        <dbReference type="Proteomes" id="UP001295684"/>
    </source>
</evidence>
<proteinExistence type="predicted"/>
<reference evidence="1" key="1">
    <citation type="submission" date="2023-07" db="EMBL/GenBank/DDBJ databases">
        <authorList>
            <consortium name="AG Swart"/>
            <person name="Singh M."/>
            <person name="Singh A."/>
            <person name="Seah K."/>
            <person name="Emmerich C."/>
        </authorList>
    </citation>
    <scope>NUCLEOTIDE SEQUENCE</scope>
    <source>
        <strain evidence="1">DP1</strain>
    </source>
</reference>